<proteinExistence type="predicted"/>
<protein>
    <submittedName>
        <fullName evidence="1">Uncharacterized protein</fullName>
    </submittedName>
</protein>
<sequence>MILPGNSRQVIVEAIAECPIAPHATTSKIVSDLSSAGYAIVHRDEMTDILNGLLTIIKRFDKDGETLTDMDVAKATALCDLLAD</sequence>
<dbReference type="Proteomes" id="UP000187891">
    <property type="component" value="Unassembled WGS sequence"/>
</dbReference>
<evidence type="ECO:0000313" key="1">
    <source>
        <dbReference type="EMBL" id="SCX36062.1"/>
    </source>
</evidence>
<dbReference type="AlphaFoldDB" id="A0A1R3U3A6"/>
<organism evidence="1 2">
    <name type="scientific">Agrobacterium rosae</name>
    <dbReference type="NCBI Taxonomy" id="1972867"/>
    <lineage>
        <taxon>Bacteria</taxon>
        <taxon>Pseudomonadati</taxon>
        <taxon>Pseudomonadota</taxon>
        <taxon>Alphaproteobacteria</taxon>
        <taxon>Hyphomicrobiales</taxon>
        <taxon>Rhizobiaceae</taxon>
        <taxon>Rhizobium/Agrobacterium group</taxon>
        <taxon>Agrobacterium</taxon>
    </lineage>
</organism>
<name>A0A1R3U3A6_9HYPH</name>
<reference evidence="2" key="1">
    <citation type="submission" date="2016-10" db="EMBL/GenBank/DDBJ databases">
        <authorList>
            <person name="Wibberg D."/>
        </authorList>
    </citation>
    <scope>NUCLEOTIDE SEQUENCE [LARGE SCALE GENOMIC DNA]</scope>
</reference>
<gene>
    <name evidence="1" type="ORF">DSM25559_5303</name>
</gene>
<dbReference type="RefSeq" id="WP_077123166.1">
    <property type="nucleotide sequence ID" value="NZ_FMUE01000026.1"/>
</dbReference>
<accession>A0A1R3U3A6</accession>
<evidence type="ECO:0000313" key="2">
    <source>
        <dbReference type="Proteomes" id="UP000187891"/>
    </source>
</evidence>
<dbReference type="STRING" id="1907666.DSM25559_5303"/>
<dbReference type="EMBL" id="FMUE01000026">
    <property type="protein sequence ID" value="SCX36062.1"/>
    <property type="molecule type" value="Genomic_DNA"/>
</dbReference>